<comment type="subcellular location">
    <subcellularLocation>
        <location evidence="1">Cytoplasm</location>
    </subcellularLocation>
</comment>
<sequence>MTLLDQPVGQLARQLPGATRVFHEYGIDFCCGGRATLRDSLAGRDADLARLVSALEALPAHQPDERDWCEASANELIDHILTRYHAVHRQQLPELIRLARRVEQVHGERQDCPAGLAELLEGMHQEIESHLQKEEMILFPTLKRGLAHNMHGPIAVMRFEHDEHGETLARLMAFTDDIQTPKGACTTWCALYAGLREFREDLMQHIHLENNVLFEQATADQVALGESSPASPMAGELPRA</sequence>
<dbReference type="Gene3D" id="1.20.120.520">
    <property type="entry name" value="nmb1532 protein domain like"/>
    <property type="match status" value="1"/>
</dbReference>
<keyword evidence="3" id="KW-0479">Metal-binding</keyword>
<feature type="domain" description="Hemerythrin-like" evidence="5">
    <location>
        <begin position="77"/>
        <end position="216"/>
    </location>
</feature>
<keyword evidence="7" id="KW-1185">Reference proteome</keyword>
<dbReference type="NCBIfam" id="NF008221">
    <property type="entry name" value="PRK10992.1"/>
    <property type="match status" value="1"/>
</dbReference>
<dbReference type="RefSeq" id="WP_035575195.1">
    <property type="nucleotide sequence ID" value="NZ_BAABKI010000018.1"/>
</dbReference>
<dbReference type="InterPro" id="IPR019903">
    <property type="entry name" value="RIC_family"/>
</dbReference>
<dbReference type="PANTHER" id="PTHR36438:SF1">
    <property type="entry name" value="IRON-SULFUR CLUSTER REPAIR PROTEIN YTFE"/>
    <property type="match status" value="1"/>
</dbReference>
<keyword evidence="4" id="KW-0408">Iron</keyword>
<evidence type="ECO:0000256" key="3">
    <source>
        <dbReference type="ARBA" id="ARBA00022723"/>
    </source>
</evidence>
<dbReference type="Proteomes" id="UP001500074">
    <property type="component" value="Unassembled WGS sequence"/>
</dbReference>
<accession>A0ABP9RBE5</accession>
<evidence type="ECO:0000256" key="1">
    <source>
        <dbReference type="ARBA" id="ARBA00004496"/>
    </source>
</evidence>
<dbReference type="Pfam" id="PF04405">
    <property type="entry name" value="ScdA_N"/>
    <property type="match status" value="1"/>
</dbReference>
<proteinExistence type="predicted"/>
<dbReference type="NCBIfam" id="TIGR03652">
    <property type="entry name" value="FeS_repair_RIC"/>
    <property type="match status" value="1"/>
</dbReference>
<reference evidence="7" key="1">
    <citation type="journal article" date="2019" name="Int. J. Syst. Evol. Microbiol.">
        <title>The Global Catalogue of Microorganisms (GCM) 10K type strain sequencing project: providing services to taxonomists for standard genome sequencing and annotation.</title>
        <authorList>
            <consortium name="The Broad Institute Genomics Platform"/>
            <consortium name="The Broad Institute Genome Sequencing Center for Infectious Disease"/>
            <person name="Wu L."/>
            <person name="Ma J."/>
        </authorList>
    </citation>
    <scope>NUCLEOTIDE SEQUENCE [LARGE SCALE GENOMIC DNA]</scope>
    <source>
        <strain evidence="7">JCM 18472</strain>
    </source>
</reference>
<evidence type="ECO:0000256" key="2">
    <source>
        <dbReference type="ARBA" id="ARBA00022490"/>
    </source>
</evidence>
<dbReference type="InterPro" id="IPR012312">
    <property type="entry name" value="Hemerythrin-like"/>
</dbReference>
<dbReference type="PANTHER" id="PTHR36438">
    <property type="entry name" value="IRON-SULFUR CLUSTER REPAIR PROTEIN YTFE"/>
    <property type="match status" value="1"/>
</dbReference>
<gene>
    <name evidence="6" type="primary">ytfE</name>
    <name evidence="6" type="ORF">GCM10023342_15770</name>
</gene>
<comment type="caution">
    <text evidence="6">The sequence shown here is derived from an EMBL/GenBank/DDBJ whole genome shotgun (WGS) entry which is preliminary data.</text>
</comment>
<dbReference type="Pfam" id="PF01814">
    <property type="entry name" value="Hemerythrin"/>
    <property type="match status" value="1"/>
</dbReference>
<evidence type="ECO:0000313" key="7">
    <source>
        <dbReference type="Proteomes" id="UP001500074"/>
    </source>
</evidence>
<evidence type="ECO:0000259" key="5">
    <source>
        <dbReference type="Pfam" id="PF01814"/>
    </source>
</evidence>
<evidence type="ECO:0000313" key="6">
    <source>
        <dbReference type="EMBL" id="GAA5174546.1"/>
    </source>
</evidence>
<dbReference type="EMBL" id="BAABKI010000018">
    <property type="protein sequence ID" value="GAA5174546.1"/>
    <property type="molecule type" value="Genomic_DNA"/>
</dbReference>
<name>A0ABP9RBE5_9GAMM</name>
<organism evidence="6 7">
    <name type="scientific">Modicisalibacter zincidurans</name>
    <dbReference type="NCBI Taxonomy" id="1178777"/>
    <lineage>
        <taxon>Bacteria</taxon>
        <taxon>Pseudomonadati</taxon>
        <taxon>Pseudomonadota</taxon>
        <taxon>Gammaproteobacteria</taxon>
        <taxon>Oceanospirillales</taxon>
        <taxon>Halomonadaceae</taxon>
        <taxon>Modicisalibacter</taxon>
    </lineage>
</organism>
<keyword evidence="2" id="KW-0963">Cytoplasm</keyword>
<evidence type="ECO:0000256" key="4">
    <source>
        <dbReference type="ARBA" id="ARBA00023004"/>
    </source>
</evidence>
<protein>
    <submittedName>
        <fullName evidence="6">Iron-sulfur cluster repair protein YtfE</fullName>
    </submittedName>
</protein>